<keyword evidence="5" id="KW-0238">DNA-binding</keyword>
<keyword evidence="2" id="KW-0863">Zinc-finger</keyword>
<evidence type="ECO:0000256" key="7">
    <source>
        <dbReference type="ARBA" id="ARBA00023170"/>
    </source>
</evidence>
<evidence type="ECO:0000256" key="4">
    <source>
        <dbReference type="ARBA" id="ARBA00023015"/>
    </source>
</evidence>
<gene>
    <name evidence="12" type="primary">LOC104986307</name>
</gene>
<evidence type="ECO:0000256" key="3">
    <source>
        <dbReference type="ARBA" id="ARBA00022833"/>
    </source>
</evidence>
<dbReference type="SUPFAM" id="SSF57716">
    <property type="entry name" value="Glucocorticoid receptor-like (DNA-binding domain)"/>
    <property type="match status" value="1"/>
</dbReference>
<keyword evidence="4" id="KW-0805">Transcription regulation</keyword>
<evidence type="ECO:0000256" key="6">
    <source>
        <dbReference type="ARBA" id="ARBA00023163"/>
    </source>
</evidence>
<evidence type="ECO:0000313" key="11">
    <source>
        <dbReference type="Proteomes" id="UP000515208"/>
    </source>
</evidence>
<evidence type="ECO:0000313" key="12">
    <source>
        <dbReference type="RefSeq" id="XP_010835138.1"/>
    </source>
</evidence>
<keyword evidence="1" id="KW-0479">Metal-binding</keyword>
<accession>A0A6P3GUV0</accession>
<evidence type="ECO:0000256" key="5">
    <source>
        <dbReference type="ARBA" id="ARBA00023125"/>
    </source>
</evidence>
<evidence type="ECO:0000256" key="2">
    <source>
        <dbReference type="ARBA" id="ARBA00022771"/>
    </source>
</evidence>
<dbReference type="KEGG" id="bbis:104986307"/>
<dbReference type="PROSITE" id="PS51030">
    <property type="entry name" value="NUCLEAR_REC_DBD_2"/>
    <property type="match status" value="1"/>
</dbReference>
<dbReference type="GO" id="GO:0003700">
    <property type="term" value="F:DNA-binding transcription factor activity"/>
    <property type="evidence" value="ECO:0007669"/>
    <property type="project" value="InterPro"/>
</dbReference>
<keyword evidence="6" id="KW-0804">Transcription</keyword>
<dbReference type="RefSeq" id="XP_010835138.1">
    <property type="nucleotide sequence ID" value="XM_010836836.1"/>
</dbReference>
<dbReference type="InterPro" id="IPR001628">
    <property type="entry name" value="Znf_hrmn_rcpt"/>
</dbReference>
<evidence type="ECO:0000256" key="1">
    <source>
        <dbReference type="ARBA" id="ARBA00022723"/>
    </source>
</evidence>
<keyword evidence="7" id="KW-0675">Receptor</keyword>
<keyword evidence="11" id="KW-1185">Reference proteome</keyword>
<sequence length="425" mass="45020">MCLAAPSGWELPSVLCGPAGLGLAPGGPSSPAEAACCGHLGRRAQTSRAGGALQVLSECSVHAEHQLLLSWEEGDGNRGPQGGKGGFAEVRVLGGCRLAPWRLWGAAGLQGVVGSTPGPWALRGELGWAQRNQNCCVTAAAAVATVTGEGCKGFFKRTVRKDLTYTCRDNKDCLIDKRQRNRCQYCRYQKCLAMGMKREAVQEERQRGKDRGESEVESSSSANEDMPVEKILEAELAVEPKTETYVEANVGLNPSSVSAPAHVHLLCSGDGGPGSTPGRGPCHHTPAWRGTLSPPVPLPLREALLPVRWASFLLLGSKPRTLQLPSSFLLPLAHRAARPVGSTGCQHDLCLPCGFRAALGSPWLLPSVLSLPHVARTPRPLPPQGPCSCGLHRSSSGFSLAKCAFLGEPFPSRLPCSPFTGARRP</sequence>
<keyword evidence="3" id="KW-0862">Zinc</keyword>
<name>A0A6P3GUV0_BISBB</name>
<dbReference type="GO" id="GO:0008270">
    <property type="term" value="F:zinc ion binding"/>
    <property type="evidence" value="ECO:0007669"/>
    <property type="project" value="UniProtKB-KW"/>
</dbReference>
<dbReference type="GeneID" id="104986307"/>
<organism evidence="11 12">
    <name type="scientific">Bison bison bison</name>
    <name type="common">North American plains bison</name>
    <dbReference type="NCBI Taxonomy" id="43346"/>
    <lineage>
        <taxon>Eukaryota</taxon>
        <taxon>Metazoa</taxon>
        <taxon>Chordata</taxon>
        <taxon>Craniata</taxon>
        <taxon>Vertebrata</taxon>
        <taxon>Euteleostomi</taxon>
        <taxon>Mammalia</taxon>
        <taxon>Eutheria</taxon>
        <taxon>Laurasiatheria</taxon>
        <taxon>Artiodactyla</taxon>
        <taxon>Ruminantia</taxon>
        <taxon>Pecora</taxon>
        <taxon>Bovidae</taxon>
        <taxon>Bovinae</taxon>
        <taxon>Bison</taxon>
    </lineage>
</organism>
<feature type="compositionally biased region" description="Basic and acidic residues" evidence="9">
    <location>
        <begin position="202"/>
        <end position="214"/>
    </location>
</feature>
<feature type="domain" description="Nuclear receptor" evidence="10">
    <location>
        <begin position="150"/>
        <end position="203"/>
    </location>
</feature>
<dbReference type="PRINTS" id="PR00047">
    <property type="entry name" value="STROIDFINGER"/>
</dbReference>
<dbReference type="InterPro" id="IPR013088">
    <property type="entry name" value="Znf_NHR/GATA"/>
</dbReference>
<dbReference type="CDD" id="cd06956">
    <property type="entry name" value="NR_DBD_RXR"/>
    <property type="match status" value="1"/>
</dbReference>
<dbReference type="GO" id="GO:0043565">
    <property type="term" value="F:sequence-specific DNA binding"/>
    <property type="evidence" value="ECO:0007669"/>
    <property type="project" value="InterPro"/>
</dbReference>
<evidence type="ECO:0000259" key="10">
    <source>
        <dbReference type="PROSITE" id="PS51030"/>
    </source>
</evidence>
<proteinExistence type="predicted"/>
<dbReference type="PANTHER" id="PTHR24083">
    <property type="entry name" value="NUCLEAR HORMONE RECEPTOR"/>
    <property type="match status" value="1"/>
</dbReference>
<dbReference type="InterPro" id="IPR050274">
    <property type="entry name" value="Nuclear_hormone_rcpt_NR2"/>
</dbReference>
<dbReference type="Pfam" id="PF00105">
    <property type="entry name" value="zf-C4"/>
    <property type="match status" value="1"/>
</dbReference>
<dbReference type="SUPFAM" id="SSF48508">
    <property type="entry name" value="Nuclear receptor ligand-binding domain"/>
    <property type="match status" value="1"/>
</dbReference>
<reference evidence="12" key="1">
    <citation type="submission" date="2025-08" db="UniProtKB">
        <authorList>
            <consortium name="RefSeq"/>
        </authorList>
    </citation>
    <scope>IDENTIFICATION</scope>
    <source>
        <tissue evidence="12">Blood</tissue>
    </source>
</reference>
<dbReference type="SMART" id="SM00399">
    <property type="entry name" value="ZnF_C4"/>
    <property type="match status" value="1"/>
</dbReference>
<dbReference type="InterPro" id="IPR035500">
    <property type="entry name" value="NHR-like_dom_sf"/>
</dbReference>
<protein>
    <submittedName>
        <fullName evidence="12">Photoreceptor-specific nuclear receptor-like</fullName>
    </submittedName>
</protein>
<dbReference type="Proteomes" id="UP000515208">
    <property type="component" value="Unplaced"/>
</dbReference>
<keyword evidence="8" id="KW-0539">Nucleus</keyword>
<feature type="region of interest" description="Disordered" evidence="9">
    <location>
        <begin position="202"/>
        <end position="225"/>
    </location>
</feature>
<dbReference type="AlphaFoldDB" id="A0A6P3GUV0"/>
<dbReference type="Gene3D" id="3.30.50.10">
    <property type="entry name" value="Erythroid Transcription Factor GATA-1, subunit A"/>
    <property type="match status" value="1"/>
</dbReference>
<evidence type="ECO:0000256" key="9">
    <source>
        <dbReference type="SAM" id="MobiDB-lite"/>
    </source>
</evidence>
<evidence type="ECO:0000256" key="8">
    <source>
        <dbReference type="ARBA" id="ARBA00023242"/>
    </source>
</evidence>